<reference evidence="2" key="1">
    <citation type="journal article" date="2021" name="Syst. Appl. Microbiol.">
        <title>Roseomonas hellenica sp. nov., isolated from roots of wild-growing Alkanna tinctoria.</title>
        <authorList>
            <person name="Rat A."/>
            <person name="Naranjo H.D."/>
            <person name="Lebbe L."/>
            <person name="Cnockaert M."/>
            <person name="Krigas N."/>
            <person name="Grigoriadou K."/>
            <person name="Maloupa E."/>
            <person name="Willems A."/>
        </authorList>
    </citation>
    <scope>NUCLEOTIDE SEQUENCE [LARGE SCALE GENOMIC DNA]</scope>
    <source>
        <strain evidence="2">LMG 31159</strain>
    </source>
</reference>
<dbReference type="Pfam" id="PF07409">
    <property type="entry name" value="GP46"/>
    <property type="match status" value="1"/>
</dbReference>
<sequence length="142" mass="15322">MIALGWDNDAQGGFIPFDAGFVDDQGLGTCVLISLFTDRRATADDGLPPAERRGWVGDMLAEVEGDRIGSRLWLLKREKQTEETRARAEEYAAEALAWLLNDGLVAAIELEAAWVRPSVLGLRVTLDGGATVPPIVTTLTVA</sequence>
<dbReference type="Proteomes" id="UP000698752">
    <property type="component" value="Unassembled WGS sequence"/>
</dbReference>
<evidence type="ECO:0008006" key="3">
    <source>
        <dbReference type="Google" id="ProtNLM"/>
    </source>
</evidence>
<evidence type="ECO:0000313" key="1">
    <source>
        <dbReference type="EMBL" id="MBR0653304.1"/>
    </source>
</evidence>
<dbReference type="RefSeq" id="WP_211872009.1">
    <property type="nucleotide sequence ID" value="NZ_JAAEDI010000046.1"/>
</dbReference>
<dbReference type="InterPro" id="IPR010877">
    <property type="entry name" value="Phage_Mu_Gp46"/>
</dbReference>
<evidence type="ECO:0000313" key="2">
    <source>
        <dbReference type="Proteomes" id="UP000698752"/>
    </source>
</evidence>
<dbReference type="EMBL" id="JAAEDI010000046">
    <property type="protein sequence ID" value="MBR0653304.1"/>
    <property type="molecule type" value="Genomic_DNA"/>
</dbReference>
<protein>
    <recommendedName>
        <fullName evidence="3">Mu-like prophage protein gp46</fullName>
    </recommendedName>
</protein>
<accession>A0ABS5EQK4</accession>
<keyword evidence="2" id="KW-1185">Reference proteome</keyword>
<organism evidence="1 2">
    <name type="scientific">Neoroseomonas terrae</name>
    <dbReference type="NCBI Taxonomy" id="424799"/>
    <lineage>
        <taxon>Bacteria</taxon>
        <taxon>Pseudomonadati</taxon>
        <taxon>Pseudomonadota</taxon>
        <taxon>Alphaproteobacteria</taxon>
        <taxon>Acetobacterales</taxon>
        <taxon>Acetobacteraceae</taxon>
        <taxon>Neoroseomonas</taxon>
    </lineage>
</organism>
<gene>
    <name evidence="1" type="ORF">GXW78_26865</name>
</gene>
<proteinExistence type="predicted"/>
<name>A0ABS5EQK4_9PROT</name>
<comment type="caution">
    <text evidence="1">The sequence shown here is derived from an EMBL/GenBank/DDBJ whole genome shotgun (WGS) entry which is preliminary data.</text>
</comment>